<keyword evidence="4" id="KW-1185">Reference proteome</keyword>
<accession>A0A8J5T3T0</accession>
<feature type="domain" description="Xylanase inhibitor N-terminal" evidence="2">
    <location>
        <begin position="3"/>
        <end position="143"/>
    </location>
</feature>
<dbReference type="GO" id="GO:0006508">
    <property type="term" value="P:proteolysis"/>
    <property type="evidence" value="ECO:0007669"/>
    <property type="project" value="InterPro"/>
</dbReference>
<dbReference type="AlphaFoldDB" id="A0A8J5T3T0"/>
<comment type="caution">
    <text evidence="3">The sequence shown here is derived from an EMBL/GenBank/DDBJ whole genome shotgun (WGS) entry which is preliminary data.</text>
</comment>
<evidence type="ECO:0000256" key="1">
    <source>
        <dbReference type="ARBA" id="ARBA00007447"/>
    </source>
</evidence>
<reference evidence="3" key="1">
    <citation type="journal article" date="2021" name="bioRxiv">
        <title>Whole Genome Assembly and Annotation of Northern Wild Rice, Zizania palustris L., Supports a Whole Genome Duplication in the Zizania Genus.</title>
        <authorList>
            <person name="Haas M."/>
            <person name="Kono T."/>
            <person name="Macchietto M."/>
            <person name="Millas R."/>
            <person name="McGilp L."/>
            <person name="Shao M."/>
            <person name="Duquette J."/>
            <person name="Hirsch C.N."/>
            <person name="Kimball J."/>
        </authorList>
    </citation>
    <scope>NUCLEOTIDE SEQUENCE</scope>
    <source>
        <tissue evidence="3">Fresh leaf tissue</tissue>
    </source>
</reference>
<dbReference type="Pfam" id="PF14543">
    <property type="entry name" value="TAXi_N"/>
    <property type="match status" value="1"/>
</dbReference>
<proteinExistence type="inferred from homology"/>
<dbReference type="Proteomes" id="UP000729402">
    <property type="component" value="Unassembled WGS sequence"/>
</dbReference>
<dbReference type="OrthoDB" id="10369440at2759"/>
<evidence type="ECO:0000313" key="3">
    <source>
        <dbReference type="EMBL" id="KAG8079019.1"/>
    </source>
</evidence>
<sequence>MCPSTHSTVPCLSGTCSAVNQPQPRRCRYVNGGWFWAGREHGPRCACTAHLFNPVTNECSTGDLTSFAMSANTTNGTNLLYPDAFTTVGACAPERLLASLSEGVTGVAGFSWWPLSLSSQLAAQRNFGNKFALCLPGFAAFGDTPVYIGSYNDAHFE</sequence>
<dbReference type="EMBL" id="JAAALK010000282">
    <property type="protein sequence ID" value="KAG8079019.1"/>
    <property type="molecule type" value="Genomic_DNA"/>
</dbReference>
<evidence type="ECO:0000313" key="4">
    <source>
        <dbReference type="Proteomes" id="UP000729402"/>
    </source>
</evidence>
<protein>
    <recommendedName>
        <fullName evidence="2">Xylanase inhibitor N-terminal domain-containing protein</fullName>
    </recommendedName>
</protein>
<reference evidence="3" key="2">
    <citation type="submission" date="2021-02" db="EMBL/GenBank/DDBJ databases">
        <authorList>
            <person name="Kimball J.A."/>
            <person name="Haas M.W."/>
            <person name="Macchietto M."/>
            <person name="Kono T."/>
            <person name="Duquette J."/>
            <person name="Shao M."/>
        </authorList>
    </citation>
    <scope>NUCLEOTIDE SEQUENCE</scope>
    <source>
        <tissue evidence="3">Fresh leaf tissue</tissue>
    </source>
</reference>
<evidence type="ECO:0000259" key="2">
    <source>
        <dbReference type="Pfam" id="PF14543"/>
    </source>
</evidence>
<dbReference type="InterPro" id="IPR001461">
    <property type="entry name" value="Aspartic_peptidase_A1"/>
</dbReference>
<dbReference type="PANTHER" id="PTHR47965:SF47">
    <property type="entry name" value="OS01G0937600 PROTEIN"/>
    <property type="match status" value="1"/>
</dbReference>
<gene>
    <name evidence="3" type="ORF">GUJ93_ZPchr0007g5326</name>
</gene>
<dbReference type="InterPro" id="IPR032861">
    <property type="entry name" value="TAXi_N"/>
</dbReference>
<dbReference type="PANTHER" id="PTHR47965">
    <property type="entry name" value="ASPARTYL PROTEASE-RELATED"/>
    <property type="match status" value="1"/>
</dbReference>
<name>A0A8J5T3T0_ZIZPA</name>
<organism evidence="3 4">
    <name type="scientific">Zizania palustris</name>
    <name type="common">Northern wild rice</name>
    <dbReference type="NCBI Taxonomy" id="103762"/>
    <lineage>
        <taxon>Eukaryota</taxon>
        <taxon>Viridiplantae</taxon>
        <taxon>Streptophyta</taxon>
        <taxon>Embryophyta</taxon>
        <taxon>Tracheophyta</taxon>
        <taxon>Spermatophyta</taxon>
        <taxon>Magnoliopsida</taxon>
        <taxon>Liliopsida</taxon>
        <taxon>Poales</taxon>
        <taxon>Poaceae</taxon>
        <taxon>BOP clade</taxon>
        <taxon>Oryzoideae</taxon>
        <taxon>Oryzeae</taxon>
        <taxon>Zizaniinae</taxon>
        <taxon>Zizania</taxon>
    </lineage>
</organism>
<dbReference type="GO" id="GO:0004190">
    <property type="term" value="F:aspartic-type endopeptidase activity"/>
    <property type="evidence" value="ECO:0007669"/>
    <property type="project" value="InterPro"/>
</dbReference>
<comment type="similarity">
    <text evidence="1">Belongs to the peptidase A1 family.</text>
</comment>